<dbReference type="KEGG" id="tet:TTHERM_00599930"/>
<dbReference type="STRING" id="312017.I7LZS0"/>
<dbReference type="OrthoDB" id="10266508at2759"/>
<dbReference type="InterPro" id="IPR003594">
    <property type="entry name" value="HATPase_dom"/>
</dbReference>
<dbReference type="SMART" id="SM00387">
    <property type="entry name" value="HATPase_c"/>
    <property type="match status" value="1"/>
</dbReference>
<evidence type="ECO:0000256" key="6">
    <source>
        <dbReference type="PROSITE-ProRule" id="PRU00169"/>
    </source>
</evidence>
<feature type="domain" description="Histidine kinase" evidence="9">
    <location>
        <begin position="724"/>
        <end position="956"/>
    </location>
</feature>
<dbReference type="CDD" id="cd17546">
    <property type="entry name" value="REC_hyHK_CKI1_RcsC-like"/>
    <property type="match status" value="1"/>
</dbReference>
<feature type="compositionally biased region" description="Polar residues" evidence="7">
    <location>
        <begin position="1255"/>
        <end position="1282"/>
    </location>
</feature>
<name>I7LZS0_TETTS</name>
<dbReference type="GeneID" id="7844807"/>
<dbReference type="Pfam" id="PF02518">
    <property type="entry name" value="HATPase_c"/>
    <property type="match status" value="1"/>
</dbReference>
<keyword evidence="12" id="KW-1185">Reference proteome</keyword>
<dbReference type="PRINTS" id="PR00344">
    <property type="entry name" value="BCTRLSENSOR"/>
</dbReference>
<keyword evidence="8" id="KW-0812">Transmembrane</keyword>
<dbReference type="InterPro" id="IPR001789">
    <property type="entry name" value="Sig_transdc_resp-reg_receiver"/>
</dbReference>
<evidence type="ECO:0000259" key="10">
    <source>
        <dbReference type="PROSITE" id="PS50110"/>
    </source>
</evidence>
<dbReference type="GO" id="GO:0005886">
    <property type="term" value="C:plasma membrane"/>
    <property type="evidence" value="ECO:0007669"/>
    <property type="project" value="TreeGrafter"/>
</dbReference>
<dbReference type="Gene3D" id="1.10.287.130">
    <property type="match status" value="1"/>
</dbReference>
<feature type="transmembrane region" description="Helical" evidence="8">
    <location>
        <begin position="70"/>
        <end position="91"/>
    </location>
</feature>
<evidence type="ECO:0000313" key="11">
    <source>
        <dbReference type="EMBL" id="EAR84804.2"/>
    </source>
</evidence>
<keyword evidence="8" id="KW-0472">Membrane</keyword>
<evidence type="ECO:0000256" key="4">
    <source>
        <dbReference type="ARBA" id="ARBA00022679"/>
    </source>
</evidence>
<evidence type="ECO:0000256" key="8">
    <source>
        <dbReference type="SAM" id="Phobius"/>
    </source>
</evidence>
<dbReference type="Pfam" id="PF00512">
    <property type="entry name" value="HisKA"/>
    <property type="match status" value="1"/>
</dbReference>
<dbReference type="CDD" id="cd00082">
    <property type="entry name" value="HisKA"/>
    <property type="match status" value="1"/>
</dbReference>
<dbReference type="eggNOG" id="KOG0519">
    <property type="taxonomic scope" value="Eukaryota"/>
</dbReference>
<dbReference type="GO" id="GO:0009927">
    <property type="term" value="F:histidine phosphotransfer kinase activity"/>
    <property type="evidence" value="ECO:0007669"/>
    <property type="project" value="TreeGrafter"/>
</dbReference>
<accession>I7LZS0</accession>
<dbReference type="SMART" id="SM00448">
    <property type="entry name" value="REC"/>
    <property type="match status" value="1"/>
</dbReference>
<evidence type="ECO:0000256" key="5">
    <source>
        <dbReference type="ARBA" id="ARBA00022777"/>
    </source>
</evidence>
<sequence>MNPSLVKENFNQNEDANPALNINDKGGLSPQESINEQIKIFVKCLYITINIAFICIVLVTFILNKDNLKNMFLILGTITLLICMIDILLIIKETFLHNILQQLLIVTKQAVIIASILIYHDQEHNQSRATRIQEMLFLFSFVGIEVSRRIQLISFPYIIYLQIIFFIIQDFCTGMAVYFALSCLFIIAITIFLNKIDQNINRLIYSKSYGGQSQDATLTSNHKNLSYFMSFQFNCTTQAAMQPSSYQLNPSIRKLASQTQSHYIHSANINNMIGSGGIVQQNNRIHQTSSNLNFQTQRQNIQNLNIMNENSIYCNSHRVSNNLNNNIQQDSMNINNHSSNNFFFNKNLHSSIYQNLNQQQNQINKNGTTNNPKIIQATSSKNSFQQSIRKNTRMLSNQNAKVRLGQKNKFSSQVGFGINIQCPNCGNLQVQTIEDSIIQQQNFNQSPQMMKSNTVKKQSTLSKTQLSMINDESFYFPEIKQQTIFEEQISNSQQGLPIQIPNYEKTLNQIQKQINIPFQYLIISSQEKKIEIVETNNEDTKKFISEMHIDELTVSLEKFIKMFFDPKYKDILSKNYHICQNQRTSTIYKMIIQDHIQFDNGFLPSPKSKAHHLQTAENNLSENLNLQSQLQQLQQQQQQHHLIQLFPQQPAIQKRSSNLSLSKMNSIVYSMNQNQNIQNLKFLSQNIAVFYFIEVTDVYKEIQENLNENNTVDKEGYKDDLLATVTHDLKNPLNGMVQMLDLCEKEIINQKDITQQNQLNLEKIKEFLSIAQKNTQLLLFLVHDIQDFYQHSKRKLRLVSEQVKIDDLINELNSLFLPQVKLKGIELIFISKLCNDYIYTDGFRLKQIMINLISNAIKYTSRGGVTVSFSNTNKQELFKISISDTGSGIPDNIKNELFKLYQTFDNKKGENPRGVGLGLVISQKLVQEMGPSKQQIQLISEKDKGTTFSFVIFLNLQDKHIYNYCDANSVMSIKTEGCSIEDQELQHDYKNQENQKKQTNQFSEESEQENYLSKNILENIQFDTKQYISHANIPLVSDRFYNMNDLKSLGNKIKQLNSLIQTPSGILSNQKNRFNSSFTNISQNYDGILTNNNQNDHQISHSSQQISLTPKSIYESERNIKTNFEYKFKYNKSPFRNISNPNELSPPPPPLEQGYKIQGILSNNQNLKSGSQYTGNSKSFIKNQLTNSQQNQIQAFQSEINQSELVPSSSKTLYNAIIVNENLKLADKIDFENNIQNNHQVSQQNQQLSTQNLQKSRTPTQKRLNSNGNISSNFTTTLQNPKQNHKKAVRKLSSSYYINNIPQDQSALHSPQMEQNSNEQFIGQLRQLGVKSVLIVDDEPFNIYVMLQTLDFLQKNEFLLEKAYNGKEAADLVQNSPNGYQLIFIDSNMPVMKGTEAIQIIKGINQEIIIVMISGDSRLDEIQNAQQSGADGFLSKPVKLQHIKKEINKIFMQLNQNNLQIQNVNFSSQSELLL</sequence>
<dbReference type="InterPro" id="IPR004358">
    <property type="entry name" value="Sig_transdc_His_kin-like_C"/>
</dbReference>
<dbReference type="SMART" id="SM00388">
    <property type="entry name" value="HisKA"/>
    <property type="match status" value="1"/>
</dbReference>
<keyword evidence="3 6" id="KW-0597">Phosphoprotein</keyword>
<protein>
    <recommendedName>
        <fullName evidence="2">histidine kinase</fullName>
        <ecNumber evidence="2">2.7.13.3</ecNumber>
    </recommendedName>
</protein>
<evidence type="ECO:0000313" key="12">
    <source>
        <dbReference type="Proteomes" id="UP000009168"/>
    </source>
</evidence>
<keyword evidence="5 11" id="KW-0418">Kinase</keyword>
<reference evidence="12" key="1">
    <citation type="journal article" date="2006" name="PLoS Biol.">
        <title>Macronuclear genome sequence of the ciliate Tetrahymena thermophila, a model eukaryote.</title>
        <authorList>
            <person name="Eisen J.A."/>
            <person name="Coyne R.S."/>
            <person name="Wu M."/>
            <person name="Wu D."/>
            <person name="Thiagarajan M."/>
            <person name="Wortman J.R."/>
            <person name="Badger J.H."/>
            <person name="Ren Q."/>
            <person name="Amedeo P."/>
            <person name="Jones K.M."/>
            <person name="Tallon L.J."/>
            <person name="Delcher A.L."/>
            <person name="Salzberg S.L."/>
            <person name="Silva J.C."/>
            <person name="Haas B.J."/>
            <person name="Majoros W.H."/>
            <person name="Farzad M."/>
            <person name="Carlton J.M."/>
            <person name="Smith R.K. Jr."/>
            <person name="Garg J."/>
            <person name="Pearlman R.E."/>
            <person name="Karrer K.M."/>
            <person name="Sun L."/>
            <person name="Manning G."/>
            <person name="Elde N.C."/>
            <person name="Turkewitz A.P."/>
            <person name="Asai D.J."/>
            <person name="Wilkes D.E."/>
            <person name="Wang Y."/>
            <person name="Cai H."/>
            <person name="Collins K."/>
            <person name="Stewart B.A."/>
            <person name="Lee S.R."/>
            <person name="Wilamowska K."/>
            <person name="Weinberg Z."/>
            <person name="Ruzzo W.L."/>
            <person name="Wloga D."/>
            <person name="Gaertig J."/>
            <person name="Frankel J."/>
            <person name="Tsao C.-C."/>
            <person name="Gorovsky M.A."/>
            <person name="Keeling P.J."/>
            <person name="Waller R.F."/>
            <person name="Patron N.J."/>
            <person name="Cherry J.M."/>
            <person name="Stover N.A."/>
            <person name="Krieger C.J."/>
            <person name="del Toro C."/>
            <person name="Ryder H.F."/>
            <person name="Williamson S.C."/>
            <person name="Barbeau R.A."/>
            <person name="Hamilton E.P."/>
            <person name="Orias E."/>
        </authorList>
    </citation>
    <scope>NUCLEOTIDE SEQUENCE [LARGE SCALE GENOMIC DNA]</scope>
    <source>
        <strain evidence="12">SB210</strain>
    </source>
</reference>
<dbReference type="InterPro" id="IPR011006">
    <property type="entry name" value="CheY-like_superfamily"/>
</dbReference>
<feature type="transmembrane region" description="Helical" evidence="8">
    <location>
        <begin position="44"/>
        <end position="64"/>
    </location>
</feature>
<evidence type="ECO:0000259" key="9">
    <source>
        <dbReference type="PROSITE" id="PS50109"/>
    </source>
</evidence>
<feature type="compositionally biased region" description="Low complexity" evidence="7">
    <location>
        <begin position="1241"/>
        <end position="1254"/>
    </location>
</feature>
<dbReference type="PROSITE" id="PS50109">
    <property type="entry name" value="HIS_KIN"/>
    <property type="match status" value="1"/>
</dbReference>
<keyword evidence="8" id="KW-1133">Transmembrane helix</keyword>
<dbReference type="InterPro" id="IPR005467">
    <property type="entry name" value="His_kinase_dom"/>
</dbReference>
<dbReference type="EMBL" id="GG662620">
    <property type="protein sequence ID" value="EAR84804.2"/>
    <property type="molecule type" value="Genomic_DNA"/>
</dbReference>
<organism evidence="11 12">
    <name type="scientific">Tetrahymena thermophila (strain SB210)</name>
    <dbReference type="NCBI Taxonomy" id="312017"/>
    <lineage>
        <taxon>Eukaryota</taxon>
        <taxon>Sar</taxon>
        <taxon>Alveolata</taxon>
        <taxon>Ciliophora</taxon>
        <taxon>Intramacronucleata</taxon>
        <taxon>Oligohymenophorea</taxon>
        <taxon>Hymenostomatida</taxon>
        <taxon>Tetrahymenina</taxon>
        <taxon>Tetrahymenidae</taxon>
        <taxon>Tetrahymena</taxon>
    </lineage>
</organism>
<evidence type="ECO:0000256" key="7">
    <source>
        <dbReference type="SAM" id="MobiDB-lite"/>
    </source>
</evidence>
<dbReference type="RefSeq" id="XP_001032467.2">
    <property type="nucleotide sequence ID" value="XM_001032467.2"/>
</dbReference>
<feature type="transmembrane region" description="Helical" evidence="8">
    <location>
        <begin position="150"/>
        <end position="168"/>
    </location>
</feature>
<feature type="region of interest" description="Disordered" evidence="7">
    <location>
        <begin position="1241"/>
        <end position="1286"/>
    </location>
</feature>
<feature type="domain" description="Response regulatory" evidence="10">
    <location>
        <begin position="1332"/>
        <end position="1451"/>
    </location>
</feature>
<evidence type="ECO:0000256" key="1">
    <source>
        <dbReference type="ARBA" id="ARBA00000085"/>
    </source>
</evidence>
<dbReference type="PROSITE" id="PS50110">
    <property type="entry name" value="RESPONSE_REGULATORY"/>
    <property type="match status" value="1"/>
</dbReference>
<feature type="transmembrane region" description="Helical" evidence="8">
    <location>
        <begin position="175"/>
        <end position="193"/>
    </location>
</feature>
<dbReference type="Gene3D" id="3.40.50.2300">
    <property type="match status" value="1"/>
</dbReference>
<dbReference type="GO" id="GO:0000155">
    <property type="term" value="F:phosphorelay sensor kinase activity"/>
    <property type="evidence" value="ECO:0007669"/>
    <property type="project" value="InterPro"/>
</dbReference>
<dbReference type="PANTHER" id="PTHR43047">
    <property type="entry name" value="TWO-COMPONENT HISTIDINE PROTEIN KINASE"/>
    <property type="match status" value="1"/>
</dbReference>
<dbReference type="InParanoid" id="I7LZS0"/>
<keyword evidence="4" id="KW-0808">Transferase</keyword>
<evidence type="ECO:0000256" key="2">
    <source>
        <dbReference type="ARBA" id="ARBA00012438"/>
    </source>
</evidence>
<feature type="transmembrane region" description="Helical" evidence="8">
    <location>
        <begin position="103"/>
        <end position="120"/>
    </location>
</feature>
<evidence type="ECO:0000256" key="3">
    <source>
        <dbReference type="ARBA" id="ARBA00022553"/>
    </source>
</evidence>
<comment type="catalytic activity">
    <reaction evidence="1">
        <text>ATP + protein L-histidine = ADP + protein N-phospho-L-histidine.</text>
        <dbReference type="EC" id="2.7.13.3"/>
    </reaction>
</comment>
<proteinExistence type="predicted"/>
<dbReference type="Pfam" id="PF00072">
    <property type="entry name" value="Response_reg"/>
    <property type="match status" value="1"/>
</dbReference>
<dbReference type="SUPFAM" id="SSF55874">
    <property type="entry name" value="ATPase domain of HSP90 chaperone/DNA topoisomerase II/histidine kinase"/>
    <property type="match status" value="1"/>
</dbReference>
<dbReference type="SUPFAM" id="SSF52172">
    <property type="entry name" value="CheY-like"/>
    <property type="match status" value="1"/>
</dbReference>
<dbReference type="Proteomes" id="UP000009168">
    <property type="component" value="Unassembled WGS sequence"/>
</dbReference>
<dbReference type="InterPro" id="IPR036097">
    <property type="entry name" value="HisK_dim/P_sf"/>
</dbReference>
<dbReference type="PANTHER" id="PTHR43047:SF72">
    <property type="entry name" value="OSMOSENSING HISTIDINE PROTEIN KINASE SLN1"/>
    <property type="match status" value="1"/>
</dbReference>
<dbReference type="InterPro" id="IPR036890">
    <property type="entry name" value="HATPase_C_sf"/>
</dbReference>
<gene>
    <name evidence="11" type="ORF">TTHERM_00599930</name>
</gene>
<dbReference type="SUPFAM" id="SSF47384">
    <property type="entry name" value="Homodimeric domain of signal transducing histidine kinase"/>
    <property type="match status" value="1"/>
</dbReference>
<dbReference type="Gene3D" id="3.30.565.10">
    <property type="entry name" value="Histidine kinase-like ATPase, C-terminal domain"/>
    <property type="match status" value="1"/>
</dbReference>
<feature type="modified residue" description="4-aspartylphosphate" evidence="6">
    <location>
        <position position="1386"/>
    </location>
</feature>
<dbReference type="EC" id="2.7.13.3" evidence="2"/>
<dbReference type="InterPro" id="IPR003661">
    <property type="entry name" value="HisK_dim/P_dom"/>
</dbReference>